<keyword evidence="2 3" id="KW-0539">Nucleus</keyword>
<feature type="compositionally biased region" description="Polar residues" evidence="4">
    <location>
        <begin position="132"/>
        <end position="157"/>
    </location>
</feature>
<dbReference type="PANTHER" id="PTHR31874:SF10">
    <property type="entry name" value="PROTEIN CHLOROPLAST IMPORT APPARATUS 2"/>
    <property type="match status" value="1"/>
</dbReference>
<feature type="compositionally biased region" description="Low complexity" evidence="4">
    <location>
        <begin position="32"/>
        <end position="59"/>
    </location>
</feature>
<dbReference type="AlphaFoldDB" id="A0A835QZU6"/>
<evidence type="ECO:0000256" key="4">
    <source>
        <dbReference type="SAM" id="MobiDB-lite"/>
    </source>
</evidence>
<dbReference type="EMBL" id="JADCNL010000005">
    <property type="protein sequence ID" value="KAG0479429.1"/>
    <property type="molecule type" value="Genomic_DNA"/>
</dbReference>
<comment type="subcellular location">
    <subcellularLocation>
        <location evidence="1 3">Nucleus</location>
    </subcellularLocation>
</comment>
<keyword evidence="7" id="KW-1185">Reference proteome</keyword>
<comment type="caution">
    <text evidence="6">The sequence shown here is derived from an EMBL/GenBank/DDBJ whole genome shotgun (WGS) entry which is preliminary data.</text>
</comment>
<dbReference type="PANTHER" id="PTHR31874">
    <property type="entry name" value="CCT MOTIF FAMILY PROTEIN, EXPRESSED"/>
    <property type="match status" value="1"/>
</dbReference>
<feature type="compositionally biased region" description="Basic residues" evidence="4">
    <location>
        <begin position="61"/>
        <end position="70"/>
    </location>
</feature>
<feature type="region of interest" description="Disordered" evidence="4">
    <location>
        <begin position="132"/>
        <end position="162"/>
    </location>
</feature>
<dbReference type="GO" id="GO:0006355">
    <property type="term" value="P:regulation of DNA-templated transcription"/>
    <property type="evidence" value="ECO:0007669"/>
    <property type="project" value="TreeGrafter"/>
</dbReference>
<protein>
    <recommendedName>
        <fullName evidence="5">CCT domain-containing protein</fullName>
    </recommendedName>
</protein>
<evidence type="ECO:0000256" key="3">
    <source>
        <dbReference type="PROSITE-ProRule" id="PRU00357"/>
    </source>
</evidence>
<evidence type="ECO:0000259" key="5">
    <source>
        <dbReference type="PROSITE" id="PS51017"/>
    </source>
</evidence>
<gene>
    <name evidence="6" type="ORF">HPP92_010287</name>
</gene>
<proteinExistence type="predicted"/>
<dbReference type="Proteomes" id="UP000636800">
    <property type="component" value="Chromosome 5"/>
</dbReference>
<sequence length="414" mass="45405">MPSSPTFLMSSCLTGGSGGTYRFDLEILAKASSPSPRSINSSPSSTVSESSNSTPVSISTKRARAPRKRPNQCSAEAAALLSTIFPKIFTPGNVHRTTFMHQPVDDPFPVLLSSFPITDEATLLLRELPTPGQSSFRMESKPTKLQPTTAWSPSDIQFQEPGSPDFDAESILDEEVEEGIDSIMGNLSMSPNQSKENNCNHHISNTDYLTNPHLASVMAFGLGGAFAISSNIRRALKQSDLEWWKSPPVAVEDIVPSPKIKASLVKGQSSEKKKKKKKKVEKEEAKEKKVDTSNSSPEGGTFKAPLSLKLNYDDILKNWSGGSPFSGEDGSPESAADVIAKLSKIDLLTDSGGAEEREASLQRYKEKRRNRLFSKKIRYEVRKVNADQRPRVKASGRFVRVSSLLQEASLDERR</sequence>
<organism evidence="6 7">
    <name type="scientific">Vanilla planifolia</name>
    <name type="common">Vanilla</name>
    <dbReference type="NCBI Taxonomy" id="51239"/>
    <lineage>
        <taxon>Eukaryota</taxon>
        <taxon>Viridiplantae</taxon>
        <taxon>Streptophyta</taxon>
        <taxon>Embryophyta</taxon>
        <taxon>Tracheophyta</taxon>
        <taxon>Spermatophyta</taxon>
        <taxon>Magnoliopsida</taxon>
        <taxon>Liliopsida</taxon>
        <taxon>Asparagales</taxon>
        <taxon>Orchidaceae</taxon>
        <taxon>Vanilloideae</taxon>
        <taxon>Vanilleae</taxon>
        <taxon>Vanilla</taxon>
    </lineage>
</organism>
<reference evidence="6 7" key="1">
    <citation type="journal article" date="2020" name="Nat. Food">
        <title>A phased Vanilla planifolia genome enables genetic improvement of flavour and production.</title>
        <authorList>
            <person name="Hasing T."/>
            <person name="Tang H."/>
            <person name="Brym M."/>
            <person name="Khazi F."/>
            <person name="Huang T."/>
            <person name="Chambers A.H."/>
        </authorList>
    </citation>
    <scope>NUCLEOTIDE SEQUENCE [LARGE SCALE GENOMIC DNA]</scope>
    <source>
        <tissue evidence="6">Leaf</tissue>
    </source>
</reference>
<feature type="compositionally biased region" description="Basic and acidic residues" evidence="4">
    <location>
        <begin position="280"/>
        <end position="291"/>
    </location>
</feature>
<feature type="region of interest" description="Disordered" evidence="4">
    <location>
        <begin position="263"/>
        <end position="302"/>
    </location>
</feature>
<dbReference type="Pfam" id="PF06203">
    <property type="entry name" value="CCT"/>
    <property type="match status" value="1"/>
</dbReference>
<dbReference type="GO" id="GO:0005634">
    <property type="term" value="C:nucleus"/>
    <property type="evidence" value="ECO:0007669"/>
    <property type="project" value="UniProtKB-SubCell"/>
</dbReference>
<feature type="region of interest" description="Disordered" evidence="4">
    <location>
        <begin position="32"/>
        <end position="71"/>
    </location>
</feature>
<accession>A0A835QZU6</accession>
<dbReference type="PROSITE" id="PS51017">
    <property type="entry name" value="CCT"/>
    <property type="match status" value="1"/>
</dbReference>
<name>A0A835QZU6_VANPL</name>
<evidence type="ECO:0000256" key="1">
    <source>
        <dbReference type="ARBA" id="ARBA00004123"/>
    </source>
</evidence>
<evidence type="ECO:0000256" key="2">
    <source>
        <dbReference type="ARBA" id="ARBA00023242"/>
    </source>
</evidence>
<dbReference type="InterPro" id="IPR052453">
    <property type="entry name" value="CONSTANS-like_ZF"/>
</dbReference>
<feature type="domain" description="CCT" evidence="5">
    <location>
        <begin position="357"/>
        <end position="401"/>
    </location>
</feature>
<evidence type="ECO:0000313" key="6">
    <source>
        <dbReference type="EMBL" id="KAG0479429.1"/>
    </source>
</evidence>
<evidence type="ECO:0000313" key="7">
    <source>
        <dbReference type="Proteomes" id="UP000636800"/>
    </source>
</evidence>
<dbReference type="InterPro" id="IPR010402">
    <property type="entry name" value="CCT_domain"/>
</dbReference>